<organism evidence="2 3">
    <name type="scientific">Vitrella brassicaformis (strain CCMP3155)</name>
    <dbReference type="NCBI Taxonomy" id="1169540"/>
    <lineage>
        <taxon>Eukaryota</taxon>
        <taxon>Sar</taxon>
        <taxon>Alveolata</taxon>
        <taxon>Colpodellida</taxon>
        <taxon>Vitrellaceae</taxon>
        <taxon>Vitrella</taxon>
    </lineage>
</organism>
<evidence type="ECO:0000256" key="1">
    <source>
        <dbReference type="SAM" id="SignalP"/>
    </source>
</evidence>
<feature type="signal peptide" evidence="1">
    <location>
        <begin position="1"/>
        <end position="23"/>
    </location>
</feature>
<evidence type="ECO:0000313" key="2">
    <source>
        <dbReference type="EMBL" id="CEM14105.1"/>
    </source>
</evidence>
<keyword evidence="3" id="KW-1185">Reference proteome</keyword>
<evidence type="ECO:0000313" key="3">
    <source>
        <dbReference type="Proteomes" id="UP000041254"/>
    </source>
</evidence>
<dbReference type="EMBL" id="CDMY01000453">
    <property type="protein sequence ID" value="CEM14105.1"/>
    <property type="molecule type" value="Genomic_DNA"/>
</dbReference>
<dbReference type="AlphaFoldDB" id="A0A0G4FKJ1"/>
<dbReference type="InParanoid" id="A0A0G4FKJ1"/>
<reference evidence="2 3" key="1">
    <citation type="submission" date="2014-11" db="EMBL/GenBank/DDBJ databases">
        <authorList>
            <person name="Zhu J."/>
            <person name="Qi W."/>
            <person name="Song R."/>
        </authorList>
    </citation>
    <scope>NUCLEOTIDE SEQUENCE [LARGE SCALE GENOMIC DNA]</scope>
</reference>
<name>A0A0G4FKJ1_VITBC</name>
<sequence length="161" mass="17548">MAQRSPSPLLPLAIILTVTATAAVSLVQEPKAHTIQATEKELSLPAGNSRGTPLLSNTTAPKKPWCTDRDPCNPCDKDEDCKDKKDHLGRATKCYEKVYGFPNDVKPESNPKRCKVAGNYGDNCKPGKGCNKFTDGSVYEYDCLPVPPILWSGMVACQNKH</sequence>
<accession>A0A0G4FKJ1</accession>
<gene>
    <name evidence="2" type="ORF">Vbra_9282</name>
</gene>
<protein>
    <submittedName>
        <fullName evidence="2">Uncharacterized protein</fullName>
    </submittedName>
</protein>
<dbReference type="Proteomes" id="UP000041254">
    <property type="component" value="Unassembled WGS sequence"/>
</dbReference>
<proteinExistence type="predicted"/>
<feature type="chain" id="PRO_5005189415" evidence="1">
    <location>
        <begin position="24"/>
        <end position="161"/>
    </location>
</feature>
<dbReference type="VEuPathDB" id="CryptoDB:Vbra_9282"/>
<keyword evidence="1" id="KW-0732">Signal</keyword>